<reference evidence="1 3" key="1">
    <citation type="journal article" date="2006" name="Genome Res.">
        <title>Massive genome erosion and functional adaptations provide insights into the symbiotic lifestyle of Sodalis glossinidius in the tsetse host.</title>
        <authorList>
            <person name="Toh H."/>
            <person name="Weiss B.L."/>
            <person name="Perkin S.A.H."/>
            <person name="Yamashita A."/>
            <person name="Oshima K."/>
            <person name="Hattori M."/>
            <person name="Aksoy S."/>
        </authorList>
    </citation>
    <scope>NUCLEOTIDE SEQUENCE [LARGE SCALE GENOMIC DNA]</scope>
    <source>
        <strain evidence="3">morsitans</strain>
        <strain evidence="1">Morsitans</strain>
    </source>
</reference>
<gene>
    <name evidence="1" type="ordered locus">SG1482</name>
    <name evidence="2" type="ORF">SGGMMB4_03340</name>
</gene>
<dbReference type="EMBL" id="LN854557">
    <property type="protein sequence ID" value="CRL45541.1"/>
    <property type="molecule type" value="Genomic_DNA"/>
</dbReference>
<dbReference type="HOGENOM" id="CLU_1414336_0_0_6"/>
<evidence type="ECO:0000313" key="3">
    <source>
        <dbReference type="Proteomes" id="UP000001932"/>
    </source>
</evidence>
<dbReference type="Proteomes" id="UP000245838">
    <property type="component" value="Chromosome sggmmb4_Chromosome"/>
</dbReference>
<proteinExistence type="predicted"/>
<evidence type="ECO:0000313" key="1">
    <source>
        <dbReference type="EMBL" id="BAE74757.1"/>
    </source>
</evidence>
<protein>
    <submittedName>
        <fullName evidence="1">Uncharacterized protein</fullName>
    </submittedName>
</protein>
<dbReference type="RefSeq" id="WP_011411302.1">
    <property type="nucleotide sequence ID" value="NC_007712.1"/>
</dbReference>
<dbReference type="EMBL" id="AP008232">
    <property type="protein sequence ID" value="BAE74757.1"/>
    <property type="molecule type" value="Genomic_DNA"/>
</dbReference>
<dbReference type="CAZy" id="GH1">
    <property type="family name" value="Glycoside Hydrolase Family 1"/>
</dbReference>
<dbReference type="Gene3D" id="3.20.20.80">
    <property type="entry name" value="Glycosidases"/>
    <property type="match status" value="1"/>
</dbReference>
<keyword evidence="3" id="KW-1185">Reference proteome</keyword>
<dbReference type="InterPro" id="IPR017853">
    <property type="entry name" value="GH"/>
</dbReference>
<reference evidence="2 4" key="2">
    <citation type="submission" date="2015-05" db="EMBL/GenBank/DDBJ databases">
        <authorList>
            <person name="Goodhead I."/>
        </authorList>
    </citation>
    <scope>NUCLEOTIDE SEQUENCE [LARGE SCALE GENOMIC DNA]</scope>
    <source>
        <strain evidence="2">B4</strain>
        <strain evidence="4">morsitans</strain>
    </source>
</reference>
<evidence type="ECO:0000313" key="4">
    <source>
        <dbReference type="Proteomes" id="UP000245838"/>
    </source>
</evidence>
<dbReference type="eggNOG" id="COG2723">
    <property type="taxonomic scope" value="Bacteria"/>
</dbReference>
<name>Q2NSW8_SODGM</name>
<dbReference type="OrthoDB" id="9816564at2"/>
<dbReference type="KEGG" id="sgl:SG1482"/>
<sequence length="192" mass="21573">MKVFDSPWQAGFEGADHVNRQGLKLSMNQLTGHSSRAPQDYAELKALQITIVRESVGWRLVEQRGRFDFSSLHSRLEAARRLDIQICWTFCHYGWPEDIDIFSDQFVPRFARFCGALAAWLAPYYDRAPVYSPMNEPAGGLAIQLFHCRQGAIDDVGREGKRQLVRAALGGAMPSGRPIRAPAYCTAIRSSI</sequence>
<dbReference type="AlphaFoldDB" id="Q2NSW8"/>
<dbReference type="Proteomes" id="UP000001932">
    <property type="component" value="Chromosome"/>
</dbReference>
<dbReference type="BioCyc" id="SGLO343509:SGP1_RS13100-MONOMER"/>
<evidence type="ECO:0000313" key="2">
    <source>
        <dbReference type="EMBL" id="CRL45541.1"/>
    </source>
</evidence>
<accession>Q2NSW8</accession>
<dbReference type="STRING" id="343509.SG1482"/>
<organism evidence="1 3">
    <name type="scientific">Sodalis glossinidius (strain morsitans)</name>
    <dbReference type="NCBI Taxonomy" id="343509"/>
    <lineage>
        <taxon>Bacteria</taxon>
        <taxon>Pseudomonadati</taxon>
        <taxon>Pseudomonadota</taxon>
        <taxon>Gammaproteobacteria</taxon>
        <taxon>Enterobacterales</taxon>
        <taxon>Bruguierivoracaceae</taxon>
        <taxon>Sodalis</taxon>
    </lineage>
</organism>
<dbReference type="SUPFAM" id="SSF51445">
    <property type="entry name" value="(Trans)glycosidases"/>
    <property type="match status" value="1"/>
</dbReference>